<evidence type="ECO:0000256" key="1">
    <source>
        <dbReference type="SAM" id="MobiDB-lite"/>
    </source>
</evidence>
<dbReference type="Proteomes" id="UP000075655">
    <property type="component" value="Unassembled WGS sequence"/>
</dbReference>
<dbReference type="PATRIC" id="fig|442.5.peg.1895"/>
<evidence type="ECO:0000313" key="4">
    <source>
        <dbReference type="Proteomes" id="UP000075394"/>
    </source>
</evidence>
<dbReference type="AlphaFoldDB" id="A0A149RZU9"/>
<protein>
    <submittedName>
        <fullName evidence="3">Uncharacterized protein</fullName>
    </submittedName>
</protein>
<accession>A0A149RZU9</accession>
<feature type="region of interest" description="Disordered" evidence="1">
    <location>
        <begin position="16"/>
        <end position="36"/>
    </location>
</feature>
<organism evidence="3 5">
    <name type="scientific">Gluconobacter oxydans</name>
    <name type="common">Gluconobacter suboxydans</name>
    <dbReference type="NCBI Taxonomy" id="442"/>
    <lineage>
        <taxon>Bacteria</taxon>
        <taxon>Pseudomonadati</taxon>
        <taxon>Pseudomonadota</taxon>
        <taxon>Alphaproteobacteria</taxon>
        <taxon>Acetobacterales</taxon>
        <taxon>Acetobacteraceae</taxon>
        <taxon>Gluconobacter</taxon>
    </lineage>
</organism>
<name>A0A149RZU9_GLUOY</name>
<evidence type="ECO:0000313" key="5">
    <source>
        <dbReference type="Proteomes" id="UP000075655"/>
    </source>
</evidence>
<proteinExistence type="predicted"/>
<feature type="compositionally biased region" description="Basic and acidic residues" evidence="1">
    <location>
        <begin position="16"/>
        <end position="30"/>
    </location>
</feature>
<evidence type="ECO:0000313" key="2">
    <source>
        <dbReference type="EMBL" id="KXV10605.1"/>
    </source>
</evidence>
<dbReference type="Proteomes" id="UP000075394">
    <property type="component" value="Unassembled WGS sequence"/>
</dbReference>
<evidence type="ECO:0000313" key="3">
    <source>
        <dbReference type="EMBL" id="KXV20008.1"/>
    </source>
</evidence>
<sequence length="67" mass="7605">MLRIYALRPWARKPEKGLRKAANGREHGDMGDNIFPGPAEGRFLREDWTREAESGSAGRMIFTRVSS</sequence>
<gene>
    <name evidence="2" type="ORF">AD931_00580</name>
    <name evidence="3" type="ORF">AD934_03370</name>
</gene>
<comment type="caution">
    <text evidence="3">The sequence shown here is derived from an EMBL/GenBank/DDBJ whole genome shotgun (WGS) entry which is preliminary data.</text>
</comment>
<dbReference type="EMBL" id="LHZG01000135">
    <property type="protein sequence ID" value="KXV20008.1"/>
    <property type="molecule type" value="Genomic_DNA"/>
</dbReference>
<reference evidence="4 5" key="1">
    <citation type="submission" date="2015-06" db="EMBL/GenBank/DDBJ databases">
        <title>Improved classification and identification of acetic acid bacteria using matrix-assisted laser desorption/ionization time-of-flight mass spectrometry; Gluconobacter nephelii and Gluconobacter uchimurae are later heterotypic synonyms of Gluconobacter japonicus and Gluconobacter oxydans, respectively.</title>
        <authorList>
            <person name="Li L."/>
            <person name="Cleenwerck I."/>
            <person name="De Vuyst L."/>
            <person name="Vandamme P."/>
        </authorList>
    </citation>
    <scope>NUCLEOTIDE SEQUENCE [LARGE SCALE GENOMIC DNA]</scope>
    <source>
        <strain evidence="2 4">LMG 1386</strain>
        <strain evidence="3 5">LMG 1676</strain>
    </source>
</reference>
<dbReference type="EMBL" id="LHZD01000008">
    <property type="protein sequence ID" value="KXV10605.1"/>
    <property type="molecule type" value="Genomic_DNA"/>
</dbReference>